<keyword evidence="2" id="KW-0040">ANK repeat</keyword>
<dbReference type="OrthoDB" id="539213at2759"/>
<evidence type="ECO:0000313" key="4">
    <source>
        <dbReference type="EMBL" id="KDO21273.1"/>
    </source>
</evidence>
<dbReference type="InterPro" id="IPR036770">
    <property type="entry name" value="Ankyrin_rpt-contain_sf"/>
</dbReference>
<keyword evidence="4" id="KW-0808">Transferase</keyword>
<keyword evidence="4" id="KW-0418">Kinase</keyword>
<feature type="domain" description="Protein kinase" evidence="3">
    <location>
        <begin position="414"/>
        <end position="696"/>
    </location>
</feature>
<evidence type="ECO:0000256" key="1">
    <source>
        <dbReference type="ARBA" id="ARBA00005843"/>
    </source>
</evidence>
<dbReference type="SUPFAM" id="SSF56112">
    <property type="entry name" value="Protein kinase-like (PK-like)"/>
    <property type="match status" value="1"/>
</dbReference>
<dbReference type="Gene3D" id="1.10.510.10">
    <property type="entry name" value="Transferase(Phosphotransferase) domain 1"/>
    <property type="match status" value="1"/>
</dbReference>
<evidence type="ECO:0000313" key="5">
    <source>
        <dbReference type="Proteomes" id="UP000030745"/>
    </source>
</evidence>
<comment type="similarity">
    <text evidence="1">Belongs to the protein kinase superfamily. TKL Ser/Thr protein kinase family.</text>
</comment>
<dbReference type="STRING" id="695850.A0A067BSQ2"/>
<dbReference type="RefSeq" id="XP_012208017.1">
    <property type="nucleotide sequence ID" value="XM_012352627.1"/>
</dbReference>
<dbReference type="Pfam" id="PF12796">
    <property type="entry name" value="Ank_2"/>
    <property type="match status" value="1"/>
</dbReference>
<dbReference type="PROSITE" id="PS50297">
    <property type="entry name" value="ANK_REP_REGION"/>
    <property type="match status" value="2"/>
</dbReference>
<dbReference type="PROSITE" id="PS50088">
    <property type="entry name" value="ANK_REPEAT"/>
    <property type="match status" value="3"/>
</dbReference>
<dbReference type="AlphaFoldDB" id="A0A067BSQ2"/>
<accession>A0A067BSQ2</accession>
<dbReference type="PANTHER" id="PTHR44329:SF214">
    <property type="entry name" value="PROTEIN KINASE DOMAIN-CONTAINING PROTEIN"/>
    <property type="match status" value="1"/>
</dbReference>
<name>A0A067BSQ2_SAPPC</name>
<dbReference type="GO" id="GO:0004674">
    <property type="term" value="F:protein serine/threonine kinase activity"/>
    <property type="evidence" value="ECO:0007669"/>
    <property type="project" value="TreeGrafter"/>
</dbReference>
<dbReference type="VEuPathDB" id="FungiDB:SPRG_13572"/>
<dbReference type="Proteomes" id="UP000030745">
    <property type="component" value="Unassembled WGS sequence"/>
</dbReference>
<dbReference type="Gene3D" id="1.25.40.20">
    <property type="entry name" value="Ankyrin repeat-containing domain"/>
    <property type="match status" value="1"/>
</dbReference>
<dbReference type="GeneID" id="24135443"/>
<dbReference type="GO" id="GO:0005524">
    <property type="term" value="F:ATP binding"/>
    <property type="evidence" value="ECO:0007669"/>
    <property type="project" value="InterPro"/>
</dbReference>
<gene>
    <name evidence="4" type="ORF">SPRG_13572</name>
</gene>
<dbReference type="SMART" id="SM00248">
    <property type="entry name" value="ANK"/>
    <property type="match status" value="3"/>
</dbReference>
<feature type="repeat" description="ANK" evidence="2">
    <location>
        <begin position="245"/>
        <end position="277"/>
    </location>
</feature>
<dbReference type="InterPro" id="IPR011009">
    <property type="entry name" value="Kinase-like_dom_sf"/>
</dbReference>
<keyword evidence="5" id="KW-1185">Reference proteome</keyword>
<protein>
    <submittedName>
        <fullName evidence="4">TKL/RAF protein kinase</fullName>
    </submittedName>
</protein>
<dbReference type="InterPro" id="IPR051681">
    <property type="entry name" value="Ser/Thr_Kinases-Pseudokinases"/>
</dbReference>
<dbReference type="KEGG" id="spar:SPRG_13572"/>
<dbReference type="PROSITE" id="PS50011">
    <property type="entry name" value="PROTEIN_KINASE_DOM"/>
    <property type="match status" value="1"/>
</dbReference>
<organism evidence="4 5">
    <name type="scientific">Saprolegnia parasitica (strain CBS 223.65)</name>
    <dbReference type="NCBI Taxonomy" id="695850"/>
    <lineage>
        <taxon>Eukaryota</taxon>
        <taxon>Sar</taxon>
        <taxon>Stramenopiles</taxon>
        <taxon>Oomycota</taxon>
        <taxon>Saprolegniomycetes</taxon>
        <taxon>Saprolegniales</taxon>
        <taxon>Saprolegniaceae</taxon>
        <taxon>Saprolegnia</taxon>
    </lineage>
</organism>
<dbReference type="InterPro" id="IPR000719">
    <property type="entry name" value="Prot_kinase_dom"/>
</dbReference>
<dbReference type="Pfam" id="PF00069">
    <property type="entry name" value="Pkinase"/>
    <property type="match status" value="1"/>
</dbReference>
<proteinExistence type="inferred from homology"/>
<sequence length="720" mass="78786">MATTTAEIDVFAAIGRGDIASVAQFLASTGNVNVVDAAKTTSEYTWTLVHATLHAVVTGRRVLEAGDQAAMALKVQALHDQQLAILQLILRCGFKAAEACGQDLVTLPTLAIRWVEPPYTVAFLEELFSPDNDESGITPHMCDLVPGQPCVFEAVQRNNFAALKLIFQPWRRRDDDERGESLLYTAAKLGNLDAFDFLLRQGSDVDRPIAQSQGTPLHVAARQGHLAIVELLLDCGADTSLRDKNGNTPLMIALRRDSDEVIAALMSRDALFAQHDDATNRDAPGSVLHPGTSKGRDVVVNEFNKAHDPSKWAEIEVLSSQPKKLHPVDSDPEEQRISLALEPTAENRLRSIDKGDLPLDACESIHMDASRSGHIDVVDGLLAAWKKGQTELAAAVDNWRRVSAQTLHKCMYPRPVLASLGAIVLGERLSRQDLVDHYQASFFGRKAFVLKGPRLPLRSVTSQMRDEVEAMQCCASPYLQPLIAVIDNGSSEPLATLPSGDALYSPTLLFEYMDGDSLETYLRKKRLGLDVPRSYTPLDVAWVVANALRDLHSRGYFHRNIKSSNIFLSSTHYIRLGDLGSARTMSDSVPPDVGANFWTAPELLRAGAENPYTTASDIYAFGVVLAELDTGDAPYADVADQSRILQQVRDGKLRPKMSANCEPWFRRLAIACMEFYPSMRPSTAGIVAILLAHRGDDAKVASTKARLSATIKTPLATEAM</sequence>
<reference evidence="4 5" key="1">
    <citation type="journal article" date="2013" name="PLoS Genet.">
        <title>Distinctive expansion of potential virulence genes in the genome of the oomycete fish pathogen Saprolegnia parasitica.</title>
        <authorList>
            <person name="Jiang R.H."/>
            <person name="de Bruijn I."/>
            <person name="Haas B.J."/>
            <person name="Belmonte R."/>
            <person name="Lobach L."/>
            <person name="Christie J."/>
            <person name="van den Ackerveken G."/>
            <person name="Bottin A."/>
            <person name="Bulone V."/>
            <person name="Diaz-Moreno S.M."/>
            <person name="Dumas B."/>
            <person name="Fan L."/>
            <person name="Gaulin E."/>
            <person name="Govers F."/>
            <person name="Grenville-Briggs L.J."/>
            <person name="Horner N.R."/>
            <person name="Levin J.Z."/>
            <person name="Mammella M."/>
            <person name="Meijer H.J."/>
            <person name="Morris P."/>
            <person name="Nusbaum C."/>
            <person name="Oome S."/>
            <person name="Phillips A.J."/>
            <person name="van Rooyen D."/>
            <person name="Rzeszutek E."/>
            <person name="Saraiva M."/>
            <person name="Secombes C.J."/>
            <person name="Seidl M.F."/>
            <person name="Snel B."/>
            <person name="Stassen J.H."/>
            <person name="Sykes S."/>
            <person name="Tripathy S."/>
            <person name="van den Berg H."/>
            <person name="Vega-Arreguin J.C."/>
            <person name="Wawra S."/>
            <person name="Young S.K."/>
            <person name="Zeng Q."/>
            <person name="Dieguez-Uribeondo J."/>
            <person name="Russ C."/>
            <person name="Tyler B.M."/>
            <person name="van West P."/>
        </authorList>
    </citation>
    <scope>NUCLEOTIDE SEQUENCE [LARGE SCALE GENOMIC DNA]</scope>
    <source>
        <strain evidence="4 5">CBS 223.65</strain>
    </source>
</reference>
<dbReference type="PANTHER" id="PTHR44329">
    <property type="entry name" value="SERINE/THREONINE-PROTEIN KINASE TNNI3K-RELATED"/>
    <property type="match status" value="1"/>
</dbReference>
<evidence type="ECO:0000256" key="2">
    <source>
        <dbReference type="PROSITE-ProRule" id="PRU00023"/>
    </source>
</evidence>
<feature type="repeat" description="ANK" evidence="2">
    <location>
        <begin position="212"/>
        <end position="244"/>
    </location>
</feature>
<evidence type="ECO:0000259" key="3">
    <source>
        <dbReference type="PROSITE" id="PS50011"/>
    </source>
</evidence>
<dbReference type="InterPro" id="IPR002110">
    <property type="entry name" value="Ankyrin_rpt"/>
</dbReference>
<feature type="repeat" description="ANK" evidence="2">
    <location>
        <begin position="178"/>
        <end position="206"/>
    </location>
</feature>
<dbReference type="EMBL" id="KK583291">
    <property type="protein sequence ID" value="KDO21273.1"/>
    <property type="molecule type" value="Genomic_DNA"/>
</dbReference>
<dbReference type="SUPFAM" id="SSF48403">
    <property type="entry name" value="Ankyrin repeat"/>
    <property type="match status" value="1"/>
</dbReference>